<dbReference type="InterPro" id="IPR002575">
    <property type="entry name" value="Aminoglycoside_PTrfase"/>
</dbReference>
<dbReference type="Proteomes" id="UP000799423">
    <property type="component" value="Unassembled WGS sequence"/>
</dbReference>
<dbReference type="InterPro" id="IPR051678">
    <property type="entry name" value="AGP_Transferase"/>
</dbReference>
<name>A0A6A7BC02_9PLEO</name>
<sequence>MTNQEGLEWVSTTFGLEPRWTAEPDIDAIAQIARKHLDRGRDVPINVSFHAQGAFNKLYRISTGDSDHLLRVSLPVYPRMKTESEVATIEFIRNNTVMPVPRILAYDADNKNELQYEWILIEMMPGTPLNSRWRSMSWQAKETIIKQLAAFQAQLFTREFSRIGNLFHNSIDLGPLVSLIFFWGDHLQHEVPRGPFLNSHEWLRTRLSFALLDQQCILRTSEVEDDLEDAEFAKALIEDILEILPNIFPTSLMDGSRSILFHDDLSILTAIIDWDSDAEDDDATSCNSPDSDGVSSLYWDHLLEFEQTQLRKVFVEEMTMLQPEWVMVMKESTLKADFEKVVHNCDNSWAFRAVRRWITISAEGRIERLADELIR</sequence>
<evidence type="ECO:0000313" key="2">
    <source>
        <dbReference type="EMBL" id="KAF2851945.1"/>
    </source>
</evidence>
<gene>
    <name evidence="2" type="ORF">T440DRAFT_488562</name>
</gene>
<accession>A0A6A7BC02</accession>
<dbReference type="PANTHER" id="PTHR21310">
    <property type="entry name" value="AMINOGLYCOSIDE PHOSPHOTRANSFERASE-RELATED-RELATED"/>
    <property type="match status" value="1"/>
</dbReference>
<dbReference type="PANTHER" id="PTHR21310:SF13">
    <property type="entry name" value="AMINOGLYCOSIDE PHOSPHOTRANSFERASE DOMAIN-CONTAINING PROTEIN"/>
    <property type="match status" value="1"/>
</dbReference>
<dbReference type="EMBL" id="MU006300">
    <property type="protein sequence ID" value="KAF2851945.1"/>
    <property type="molecule type" value="Genomic_DNA"/>
</dbReference>
<feature type="domain" description="Aminoglycoside phosphotransferase" evidence="1">
    <location>
        <begin position="48"/>
        <end position="265"/>
    </location>
</feature>
<reference evidence="2" key="1">
    <citation type="submission" date="2020-01" db="EMBL/GenBank/DDBJ databases">
        <authorList>
            <consortium name="DOE Joint Genome Institute"/>
            <person name="Haridas S."/>
            <person name="Albert R."/>
            <person name="Binder M."/>
            <person name="Bloem J."/>
            <person name="Labutti K."/>
            <person name="Salamov A."/>
            <person name="Andreopoulos B."/>
            <person name="Baker S.E."/>
            <person name="Barry K."/>
            <person name="Bills G."/>
            <person name="Bluhm B.H."/>
            <person name="Cannon C."/>
            <person name="Castanera R."/>
            <person name="Culley D.E."/>
            <person name="Daum C."/>
            <person name="Ezra D."/>
            <person name="Gonzalez J.B."/>
            <person name="Henrissat B."/>
            <person name="Kuo A."/>
            <person name="Liang C."/>
            <person name="Lipzen A."/>
            <person name="Lutzoni F."/>
            <person name="Magnuson J."/>
            <person name="Mondo S."/>
            <person name="Nolan M."/>
            <person name="Ohm R."/>
            <person name="Pangilinan J."/>
            <person name="Park H.-J."/>
            <person name="Ramirez L."/>
            <person name="Alfaro M."/>
            <person name="Sun H."/>
            <person name="Tritt A."/>
            <person name="Yoshinaga Y."/>
            <person name="Zwiers L.-H."/>
            <person name="Turgeon B.G."/>
            <person name="Goodwin S.B."/>
            <person name="Spatafora J.W."/>
            <person name="Crous P.W."/>
            <person name="Grigoriev I.V."/>
        </authorList>
    </citation>
    <scope>NUCLEOTIDE SEQUENCE</scope>
    <source>
        <strain evidence="2">IPT5</strain>
    </source>
</reference>
<keyword evidence="3" id="KW-1185">Reference proteome</keyword>
<evidence type="ECO:0000259" key="1">
    <source>
        <dbReference type="Pfam" id="PF01636"/>
    </source>
</evidence>
<dbReference type="SUPFAM" id="SSF56112">
    <property type="entry name" value="Protein kinase-like (PK-like)"/>
    <property type="match status" value="1"/>
</dbReference>
<dbReference type="InterPro" id="IPR011009">
    <property type="entry name" value="Kinase-like_dom_sf"/>
</dbReference>
<dbReference type="OrthoDB" id="2906425at2759"/>
<dbReference type="AlphaFoldDB" id="A0A6A7BC02"/>
<proteinExistence type="predicted"/>
<evidence type="ECO:0000313" key="3">
    <source>
        <dbReference type="Proteomes" id="UP000799423"/>
    </source>
</evidence>
<protein>
    <recommendedName>
        <fullName evidence="1">Aminoglycoside phosphotransferase domain-containing protein</fullName>
    </recommendedName>
</protein>
<organism evidence="2 3">
    <name type="scientific">Plenodomus tracheiphilus IPT5</name>
    <dbReference type="NCBI Taxonomy" id="1408161"/>
    <lineage>
        <taxon>Eukaryota</taxon>
        <taxon>Fungi</taxon>
        <taxon>Dikarya</taxon>
        <taxon>Ascomycota</taxon>
        <taxon>Pezizomycotina</taxon>
        <taxon>Dothideomycetes</taxon>
        <taxon>Pleosporomycetidae</taxon>
        <taxon>Pleosporales</taxon>
        <taxon>Pleosporineae</taxon>
        <taxon>Leptosphaeriaceae</taxon>
        <taxon>Plenodomus</taxon>
    </lineage>
</organism>
<dbReference type="Pfam" id="PF01636">
    <property type="entry name" value="APH"/>
    <property type="match status" value="1"/>
</dbReference>